<dbReference type="Pfam" id="PF00746">
    <property type="entry name" value="Gram_pos_anchor"/>
    <property type="match status" value="1"/>
</dbReference>
<evidence type="ECO:0000256" key="2">
    <source>
        <dbReference type="ARBA" id="ARBA00022525"/>
    </source>
</evidence>
<dbReference type="InterPro" id="IPR019931">
    <property type="entry name" value="LPXTG_anchor"/>
</dbReference>
<organism evidence="7 8">
    <name type="scientific">Streptococcus fermentans</name>
    <dbReference type="NCBI Taxonomy" id="3095082"/>
    <lineage>
        <taxon>Bacteria</taxon>
        <taxon>Bacillati</taxon>
        <taxon>Bacillota</taxon>
        <taxon>Bacilli</taxon>
        <taxon>Lactobacillales</taxon>
        <taxon>Streptococcaceae</taxon>
        <taxon>Streptococcus</taxon>
    </lineage>
</organism>
<keyword evidence="8" id="KW-1185">Reference proteome</keyword>
<dbReference type="NCBIfam" id="TIGR01167">
    <property type="entry name" value="LPXTG_anchor"/>
    <property type="match status" value="1"/>
</dbReference>
<accession>A0ABU5FVM7</accession>
<evidence type="ECO:0000256" key="5">
    <source>
        <dbReference type="SAM" id="MobiDB-lite"/>
    </source>
</evidence>
<sequence length="50" mass="5280">MSQDKTYQAPASHQNILPETGTKENATLATAGVVGALLGMFAMGKKKEDE</sequence>
<feature type="domain" description="Gram-positive cocci surface proteins LPxTG" evidence="6">
    <location>
        <begin position="17"/>
        <end position="50"/>
    </location>
</feature>
<evidence type="ECO:0000256" key="4">
    <source>
        <dbReference type="ARBA" id="ARBA00023088"/>
    </source>
</evidence>
<feature type="region of interest" description="Disordered" evidence="5">
    <location>
        <begin position="1"/>
        <end position="22"/>
    </location>
</feature>
<evidence type="ECO:0000313" key="7">
    <source>
        <dbReference type="EMBL" id="MDY4345109.1"/>
    </source>
</evidence>
<evidence type="ECO:0000256" key="3">
    <source>
        <dbReference type="ARBA" id="ARBA00022729"/>
    </source>
</evidence>
<keyword evidence="4" id="KW-0572">Peptidoglycan-anchor</keyword>
<dbReference type="PROSITE" id="PS50847">
    <property type="entry name" value="GRAM_POS_ANCHORING"/>
    <property type="match status" value="1"/>
</dbReference>
<evidence type="ECO:0000256" key="1">
    <source>
        <dbReference type="ARBA" id="ARBA00022512"/>
    </source>
</evidence>
<protein>
    <submittedName>
        <fullName evidence="7">LPXTG cell wall anchor domain-containing protein</fullName>
    </submittedName>
</protein>
<keyword evidence="2" id="KW-0964">Secreted</keyword>
<keyword evidence="3" id="KW-0732">Signal</keyword>
<name>A0ABU5FVM7_9STRE</name>
<proteinExistence type="predicted"/>
<reference evidence="7 8" key="1">
    <citation type="submission" date="2023-11" db="EMBL/GenBank/DDBJ databases">
        <title>Streptococcus wuxiensis sp. nov., Streptococcus jiangnanensis sp. nov., Streptococcus fermentans sp. nov., three novel members of the genus Streptococcus isolated from breast milk.</title>
        <authorList>
            <person name="Zhou Y."/>
            <person name="Yang B."/>
        </authorList>
    </citation>
    <scope>NUCLEOTIDE SEQUENCE [LARGE SCALE GENOMIC DNA]</scope>
    <source>
        <strain evidence="7 8">BJSWXB5TM5</strain>
    </source>
</reference>
<keyword evidence="1" id="KW-0134">Cell wall</keyword>
<evidence type="ECO:0000313" key="8">
    <source>
        <dbReference type="Proteomes" id="UP001280591"/>
    </source>
</evidence>
<comment type="caution">
    <text evidence="7">The sequence shown here is derived from an EMBL/GenBank/DDBJ whole genome shotgun (WGS) entry which is preliminary data.</text>
</comment>
<evidence type="ECO:0000259" key="6">
    <source>
        <dbReference type="PROSITE" id="PS50847"/>
    </source>
</evidence>
<dbReference type="Proteomes" id="UP001280591">
    <property type="component" value="Unassembled WGS sequence"/>
</dbReference>
<dbReference type="EMBL" id="JAXHDP010000001">
    <property type="protein sequence ID" value="MDY4345109.1"/>
    <property type="molecule type" value="Genomic_DNA"/>
</dbReference>
<gene>
    <name evidence="7" type="ORF">SPC81_00595</name>
</gene>